<organism evidence="3">
    <name type="scientific">Noccaea caerulescens</name>
    <name type="common">Alpine penny-cress</name>
    <name type="synonym">Thlaspi caerulescens</name>
    <dbReference type="NCBI Taxonomy" id="107243"/>
    <lineage>
        <taxon>Eukaryota</taxon>
        <taxon>Viridiplantae</taxon>
        <taxon>Streptophyta</taxon>
        <taxon>Embryophyta</taxon>
        <taxon>Tracheophyta</taxon>
        <taxon>Spermatophyta</taxon>
        <taxon>Magnoliopsida</taxon>
        <taxon>eudicotyledons</taxon>
        <taxon>Gunneridae</taxon>
        <taxon>Pentapetalae</taxon>
        <taxon>rosids</taxon>
        <taxon>malvids</taxon>
        <taxon>Brassicales</taxon>
        <taxon>Brassicaceae</taxon>
        <taxon>Coluteocarpeae</taxon>
        <taxon>Noccaea</taxon>
    </lineage>
</organism>
<sequence>MAHVEIKKAEHPGTWFIDSGCSNHMTGNRDWFTELDQNFRHAVKLGNNARMVVVGKGNIKFEVEGLIQVVSDVFFVPELTNNLLSVGQLQEKGVVVLMDKGACKIYHPQKGLIINTKITANRMFTVSANLISGPIRCLKVEEEEITSLWHQRYGHLSNTSLKTMHDKQMVKGLPQMKEAVKVCEVCNIEKQHREIIPKKSQWRESEKLELIHADLCGPVSPISQGGKRYIFLLVDDFSRKSWMYFLSEKNEAFDVFKTFKSLVEKEAGTSICCLRTDRGGEFTSSMFNQFCEEHGIKRQLTAAYTPQQNGVAERRNRTIMNMVRCLLTEKSMPKRFWPEAAKWTCHILNRSMTSAVQDKVPEEVWSGVKPSIGYFRVFGCIGHVHVPEPRRIKLDNRSHKCVLLGVSEESKAYRLYDPITESGDQS</sequence>
<keyword evidence="1" id="KW-0645">Protease</keyword>
<dbReference type="InterPro" id="IPR036397">
    <property type="entry name" value="RNaseH_sf"/>
</dbReference>
<dbReference type="InterPro" id="IPR054722">
    <property type="entry name" value="PolX-like_BBD"/>
</dbReference>
<dbReference type="Pfam" id="PF22936">
    <property type="entry name" value="Pol_BBD"/>
    <property type="match status" value="1"/>
</dbReference>
<feature type="domain" description="Integrase catalytic" evidence="2">
    <location>
        <begin position="193"/>
        <end position="369"/>
    </location>
</feature>
<evidence type="ECO:0000259" key="2">
    <source>
        <dbReference type="PROSITE" id="PS50994"/>
    </source>
</evidence>
<dbReference type="GO" id="GO:0015074">
    <property type="term" value="P:DNA integration"/>
    <property type="evidence" value="ECO:0007669"/>
    <property type="project" value="InterPro"/>
</dbReference>
<dbReference type="GO" id="GO:0003676">
    <property type="term" value="F:nucleic acid binding"/>
    <property type="evidence" value="ECO:0007669"/>
    <property type="project" value="InterPro"/>
</dbReference>
<dbReference type="AlphaFoldDB" id="A0A1J3F6V7"/>
<proteinExistence type="predicted"/>
<dbReference type="InterPro" id="IPR025724">
    <property type="entry name" value="GAG-pre-integrase_dom"/>
</dbReference>
<evidence type="ECO:0000256" key="1">
    <source>
        <dbReference type="ARBA" id="ARBA00022670"/>
    </source>
</evidence>
<dbReference type="GO" id="GO:0008233">
    <property type="term" value="F:peptidase activity"/>
    <property type="evidence" value="ECO:0007669"/>
    <property type="project" value="UniProtKB-KW"/>
</dbReference>
<name>A0A1J3F6V7_NOCCA</name>
<dbReference type="PANTHER" id="PTHR42648:SF18">
    <property type="entry name" value="RETROTRANSPOSON, UNCLASSIFIED-LIKE PROTEIN"/>
    <property type="match status" value="1"/>
</dbReference>
<dbReference type="PROSITE" id="PS50994">
    <property type="entry name" value="INTEGRASE"/>
    <property type="match status" value="1"/>
</dbReference>
<dbReference type="Pfam" id="PF00665">
    <property type="entry name" value="rve"/>
    <property type="match status" value="1"/>
</dbReference>
<reference evidence="3" key="1">
    <citation type="submission" date="2016-07" db="EMBL/GenBank/DDBJ databases">
        <title>De novo transcriptome assembly of four accessions of the metal hyperaccumulator plant Noccaea caerulescens.</title>
        <authorList>
            <person name="Blande D."/>
            <person name="Halimaa P."/>
            <person name="Tervahauta A.I."/>
            <person name="Aarts M.G."/>
            <person name="Karenlampi S.O."/>
        </authorList>
    </citation>
    <scope>NUCLEOTIDE SEQUENCE</scope>
</reference>
<accession>A0A1J3F6V7</accession>
<evidence type="ECO:0000313" key="3">
    <source>
        <dbReference type="EMBL" id="JAU39535.1"/>
    </source>
</evidence>
<dbReference type="EMBL" id="GEVK01013297">
    <property type="protein sequence ID" value="JAU39535.1"/>
    <property type="molecule type" value="Transcribed_RNA"/>
</dbReference>
<dbReference type="Gene3D" id="3.30.420.10">
    <property type="entry name" value="Ribonuclease H-like superfamily/Ribonuclease H"/>
    <property type="match status" value="1"/>
</dbReference>
<dbReference type="InterPro" id="IPR057670">
    <property type="entry name" value="SH3_retrovirus"/>
</dbReference>
<dbReference type="InterPro" id="IPR001584">
    <property type="entry name" value="Integrase_cat-core"/>
</dbReference>
<dbReference type="Pfam" id="PF13976">
    <property type="entry name" value="gag_pre-integrs"/>
    <property type="match status" value="1"/>
</dbReference>
<protein>
    <submittedName>
        <fullName evidence="3">Retrovirus-related Pol polyprotein from transposon TNT 1-94</fullName>
    </submittedName>
</protein>
<gene>
    <name evidence="3" type="ORF">LC_TR7381_c4_g1_i1_g.25219</name>
</gene>
<dbReference type="Pfam" id="PF25597">
    <property type="entry name" value="SH3_retrovirus"/>
    <property type="match status" value="1"/>
</dbReference>
<dbReference type="InterPro" id="IPR039537">
    <property type="entry name" value="Retrotran_Ty1/copia-like"/>
</dbReference>
<keyword evidence="1" id="KW-0378">Hydrolase</keyword>
<dbReference type="PANTHER" id="PTHR42648">
    <property type="entry name" value="TRANSPOSASE, PUTATIVE-RELATED"/>
    <property type="match status" value="1"/>
</dbReference>
<dbReference type="InterPro" id="IPR012337">
    <property type="entry name" value="RNaseH-like_sf"/>
</dbReference>
<dbReference type="GO" id="GO:0006508">
    <property type="term" value="P:proteolysis"/>
    <property type="evidence" value="ECO:0007669"/>
    <property type="project" value="UniProtKB-KW"/>
</dbReference>
<dbReference type="SUPFAM" id="SSF53098">
    <property type="entry name" value="Ribonuclease H-like"/>
    <property type="match status" value="1"/>
</dbReference>